<evidence type="ECO:0000256" key="1">
    <source>
        <dbReference type="ARBA" id="ARBA00009003"/>
    </source>
</evidence>
<dbReference type="InterPro" id="IPR007577">
    <property type="entry name" value="GlycoTrfase_DXD_sugar-bd_CS"/>
</dbReference>
<reference evidence="3" key="1">
    <citation type="submission" date="2021-10" db="EMBL/GenBank/DDBJ databases">
        <title>De novo Genome Assembly of Clathrus columnatus (Basidiomycota, Fungi) Using Illumina and Nanopore Sequence Data.</title>
        <authorList>
            <person name="Ogiso-Tanaka E."/>
            <person name="Itagaki H."/>
            <person name="Hosoya T."/>
            <person name="Hosaka K."/>
        </authorList>
    </citation>
    <scope>NUCLEOTIDE SEQUENCE</scope>
    <source>
        <strain evidence="3">MO-923</strain>
    </source>
</reference>
<dbReference type="Gene3D" id="3.90.550.20">
    <property type="match status" value="1"/>
</dbReference>
<evidence type="ECO:0000313" key="4">
    <source>
        <dbReference type="Proteomes" id="UP001050691"/>
    </source>
</evidence>
<keyword evidence="2" id="KW-0472">Membrane</keyword>
<dbReference type="EMBL" id="BPWL01000004">
    <property type="protein sequence ID" value="GJJ09598.1"/>
    <property type="molecule type" value="Genomic_DNA"/>
</dbReference>
<accession>A0AAV5AAD4</accession>
<evidence type="ECO:0000313" key="3">
    <source>
        <dbReference type="EMBL" id="GJJ09598.1"/>
    </source>
</evidence>
<keyword evidence="4" id="KW-1185">Reference proteome</keyword>
<dbReference type="PANTHER" id="PTHR31834:SF1">
    <property type="entry name" value="INITIATION-SPECIFIC ALPHA-1,6-MANNOSYLTRANSFERASE"/>
    <property type="match status" value="1"/>
</dbReference>
<protein>
    <submittedName>
        <fullName evidence="3">Uncharacterized protein</fullName>
    </submittedName>
</protein>
<gene>
    <name evidence="3" type="ORF">Clacol_003821</name>
</gene>
<dbReference type="AlphaFoldDB" id="A0AAV5AAD4"/>
<keyword evidence="2" id="KW-0812">Transmembrane</keyword>
<dbReference type="PANTHER" id="PTHR31834">
    <property type="entry name" value="INITIATION-SPECIFIC ALPHA-1,6-MANNOSYLTRANSFERASE"/>
    <property type="match status" value="1"/>
</dbReference>
<dbReference type="Proteomes" id="UP001050691">
    <property type="component" value="Unassembled WGS sequence"/>
</dbReference>
<dbReference type="GO" id="GO:0006487">
    <property type="term" value="P:protein N-linked glycosylation"/>
    <property type="evidence" value="ECO:0007669"/>
    <property type="project" value="TreeGrafter"/>
</dbReference>
<proteinExistence type="inferred from homology"/>
<evidence type="ECO:0000256" key="2">
    <source>
        <dbReference type="SAM" id="Phobius"/>
    </source>
</evidence>
<organism evidence="3 4">
    <name type="scientific">Clathrus columnatus</name>
    <dbReference type="NCBI Taxonomy" id="1419009"/>
    <lineage>
        <taxon>Eukaryota</taxon>
        <taxon>Fungi</taxon>
        <taxon>Dikarya</taxon>
        <taxon>Basidiomycota</taxon>
        <taxon>Agaricomycotina</taxon>
        <taxon>Agaricomycetes</taxon>
        <taxon>Phallomycetidae</taxon>
        <taxon>Phallales</taxon>
        <taxon>Clathraceae</taxon>
        <taxon>Clathrus</taxon>
    </lineage>
</organism>
<dbReference type="GO" id="GO:0000009">
    <property type="term" value="F:alpha-1,6-mannosyltransferase activity"/>
    <property type="evidence" value="ECO:0007669"/>
    <property type="project" value="InterPro"/>
</dbReference>
<dbReference type="InterPro" id="IPR039367">
    <property type="entry name" value="Och1-like"/>
</dbReference>
<dbReference type="InterPro" id="IPR029044">
    <property type="entry name" value="Nucleotide-diphossugar_trans"/>
</dbReference>
<sequence>MPPTIDHTLPLHFSAPKHVAVPPFARRHRKLIFFTSILFFLTLLALSSYTRPIYSRKFPFSTSHPPAISHNSSEYYSFEPPSPLSSLGTEADRAYKFGSFSPVDYRASLEGFIEEAFPSRLRSRLKEQLHQYLDSDESPTTLPERPNIIWQTYDVYPESPEVRSWQSENPNYDYRFLYDDDVEAWVKRNFKGSLIEKMWNTLPHIILVKGGIYSDIDTLCLKPIDVWGTGPDIRSQMKGGDVPAVILGVEADVMTMELQRASIEPIEKMSEEHMFPLVLEWTGPGVFTDGALRFLQIQNGLQWIDLRQLEKPLRIGEITILPVTGFSPQVGNFGSKSIDDPQAMVS</sequence>
<dbReference type="Pfam" id="PF04488">
    <property type="entry name" value="Gly_transf_sug"/>
    <property type="match status" value="1"/>
</dbReference>
<keyword evidence="2" id="KW-1133">Transmembrane helix</keyword>
<name>A0AAV5AAD4_9AGAM</name>
<comment type="similarity">
    <text evidence="1">Belongs to the glycosyltransferase 32 family.</text>
</comment>
<dbReference type="GO" id="GO:0000136">
    <property type="term" value="C:mannan polymerase complex"/>
    <property type="evidence" value="ECO:0007669"/>
    <property type="project" value="TreeGrafter"/>
</dbReference>
<dbReference type="SUPFAM" id="SSF53448">
    <property type="entry name" value="Nucleotide-diphospho-sugar transferases"/>
    <property type="match status" value="1"/>
</dbReference>
<comment type="caution">
    <text evidence="3">The sequence shown here is derived from an EMBL/GenBank/DDBJ whole genome shotgun (WGS) entry which is preliminary data.</text>
</comment>
<feature type="transmembrane region" description="Helical" evidence="2">
    <location>
        <begin position="31"/>
        <end position="49"/>
    </location>
</feature>